<dbReference type="PANTHER" id="PTHR44525">
    <property type="entry name" value="WD REPEAT-CONTAINING PROTEIN 27"/>
    <property type="match status" value="1"/>
</dbReference>
<dbReference type="OrthoDB" id="20669at2759"/>
<evidence type="ECO:0000313" key="3">
    <source>
        <dbReference type="RefSeq" id="XP_006876245.1"/>
    </source>
</evidence>
<proteinExistence type="predicted"/>
<dbReference type="PROSITE" id="PS50082">
    <property type="entry name" value="WD_REPEATS_2"/>
    <property type="match status" value="2"/>
</dbReference>
<feature type="repeat" description="WD" evidence="1">
    <location>
        <begin position="561"/>
        <end position="592"/>
    </location>
</feature>
<keyword evidence="2" id="KW-1185">Reference proteome</keyword>
<dbReference type="InterPro" id="IPR042411">
    <property type="entry name" value="WDR27"/>
</dbReference>
<dbReference type="GeneID" id="102835930"/>
<evidence type="ECO:0000313" key="2">
    <source>
        <dbReference type="Proteomes" id="UP000504623"/>
    </source>
</evidence>
<sequence length="847" mass="92124">MDKHEDAFSGDYGCVGDVVTEQYVVESTVSACHVQLACSEPYCAFPLNGRELCVWSATSPRDQLLILRGHHQLITAVAFGKKVNSLLLCSASHDYVILWNVDECKEKALLGEAPRGTVLGTLLGKVLCLQFSLDDRAIAVCTGDKILMLDAKSPSVLAELRGHQAPVTALTFCAGQADLLISVSEDRCFQVWNHHVGTSVYTSPVLAACPLLSVLVDEDTKQLVTGCADGQLWVFSLVENHHYRCVTRVDLRRKSERFFIQRVSPESCGLSGSQSSFSLGGNQLLPSNEQDREAGMQVAWPVLHLELCDQSYAQNPGWKCLPSEKAKCLWVGCSTALFVLNLASFELEAVVLYKDFMGLSIKVAGSCAIMNRAGHGKVCCALTSTFGNKMAVLEVKAPALLRCQQGPGPGPGRSLSVLASACVLPTSPLYSGAVEKKHTKPPAAKQLATRSRIQDQPLVFHGKVRSSGYASCPRVTMFSPKTNVKSDGKRASQGKHSYIRKDYPVASSLPARLCGQMAVAPKPTTVCCLQYSGDGRRLACGLANHLLLVMDASLTGVPAAFLGHDGPVSAVSWSHSGEWLVSSSQDGTLRLWPTRGTAHTVLLGKDMFSKPIQSAQFYYVDTFILLASGPELHLLKYHIDTCKDEIKRYQQKSKFQPAHRLFTTEKLEITSLSAVNDFYSYTVLTADRNRTLEIFDLNVGCSVARIPDAHSRLVHQICQNKGSAFAAQEPEAYNLFLTAAVGDGVKLWDLRTLRCERRFEGHANRCHPCGVAISACGRHVACGAEDRCAYVYEMGSSTFSRRLGGHTDTVIQVAFNPSAPQLLIFTKQGTIAIQGLLQCLTPALSLV</sequence>
<dbReference type="SUPFAM" id="SSF50978">
    <property type="entry name" value="WD40 repeat-like"/>
    <property type="match status" value="1"/>
</dbReference>
<organism evidence="2 3">
    <name type="scientific">Chrysochloris asiatica</name>
    <name type="common">Cape golden mole</name>
    <dbReference type="NCBI Taxonomy" id="185453"/>
    <lineage>
        <taxon>Eukaryota</taxon>
        <taxon>Metazoa</taxon>
        <taxon>Chordata</taxon>
        <taxon>Craniata</taxon>
        <taxon>Vertebrata</taxon>
        <taxon>Euteleostomi</taxon>
        <taxon>Mammalia</taxon>
        <taxon>Eutheria</taxon>
        <taxon>Afrotheria</taxon>
        <taxon>Chrysochloridae</taxon>
        <taxon>Chrysochlorinae</taxon>
        <taxon>Chrysochloris</taxon>
    </lineage>
</organism>
<dbReference type="Pfam" id="PF00400">
    <property type="entry name" value="WD40"/>
    <property type="match status" value="3"/>
</dbReference>
<dbReference type="Proteomes" id="UP000504623">
    <property type="component" value="Unplaced"/>
</dbReference>
<dbReference type="InterPro" id="IPR036322">
    <property type="entry name" value="WD40_repeat_dom_sf"/>
</dbReference>
<gene>
    <name evidence="3" type="primary">WDR27</name>
</gene>
<dbReference type="SMART" id="SM00320">
    <property type="entry name" value="WD40"/>
    <property type="match status" value="10"/>
</dbReference>
<feature type="repeat" description="WD" evidence="1">
    <location>
        <begin position="160"/>
        <end position="202"/>
    </location>
</feature>
<accession>A0A9B0UA26</accession>
<dbReference type="PANTHER" id="PTHR44525:SF1">
    <property type="entry name" value="WD REPEAT-CONTAINING PROTEIN 27"/>
    <property type="match status" value="1"/>
</dbReference>
<dbReference type="InterPro" id="IPR001680">
    <property type="entry name" value="WD40_rpt"/>
</dbReference>
<keyword evidence="1" id="KW-0853">WD repeat</keyword>
<dbReference type="RefSeq" id="XP_006876245.1">
    <property type="nucleotide sequence ID" value="XM_006876183.1"/>
</dbReference>
<dbReference type="Gene3D" id="2.130.10.10">
    <property type="entry name" value="YVTN repeat-like/Quinoprotein amine dehydrogenase"/>
    <property type="match status" value="3"/>
</dbReference>
<dbReference type="PROSITE" id="PS50294">
    <property type="entry name" value="WD_REPEATS_REGION"/>
    <property type="match status" value="2"/>
</dbReference>
<dbReference type="AlphaFoldDB" id="A0A9B0UA26"/>
<dbReference type="InterPro" id="IPR015943">
    <property type="entry name" value="WD40/YVTN_repeat-like_dom_sf"/>
</dbReference>
<protein>
    <submittedName>
        <fullName evidence="3">WD repeat-containing protein 27</fullName>
    </submittedName>
</protein>
<dbReference type="CTD" id="253769"/>
<reference evidence="3" key="1">
    <citation type="submission" date="2025-08" db="UniProtKB">
        <authorList>
            <consortium name="RefSeq"/>
        </authorList>
    </citation>
    <scope>IDENTIFICATION</scope>
    <source>
        <tissue evidence="3">Spleen</tissue>
    </source>
</reference>
<evidence type="ECO:0000256" key="1">
    <source>
        <dbReference type="PROSITE-ProRule" id="PRU00221"/>
    </source>
</evidence>
<name>A0A9B0UA26_CHRAS</name>